<evidence type="ECO:0000313" key="2">
    <source>
        <dbReference type="EMBL" id="CAD8394612.1"/>
    </source>
</evidence>
<dbReference type="EMBL" id="HBEK01008412">
    <property type="protein sequence ID" value="CAD8394612.1"/>
    <property type="molecule type" value="Transcribed_RNA"/>
</dbReference>
<feature type="region of interest" description="Disordered" evidence="1">
    <location>
        <begin position="79"/>
        <end position="108"/>
    </location>
</feature>
<feature type="compositionally biased region" description="Basic and acidic residues" evidence="1">
    <location>
        <begin position="79"/>
        <end position="103"/>
    </location>
</feature>
<sequence length="128" mass="14901">MNEIDQEKHKLRSALVLSILKIDENGDEGLTWKKEVKQYESRIGSLNKKIDDFNLIKPERIDIFRLRLKLPSEIERARRAAAGRKDKGVDRAPTENVHTDTQRTPENMKGIVQSVLTKAMYLWRKRSS</sequence>
<proteinExistence type="predicted"/>
<gene>
    <name evidence="2" type="ORF">RMAR0315_LOCUS4597</name>
</gene>
<name>A0A7S0BJC8_9RHOD</name>
<accession>A0A7S0BJC8</accession>
<organism evidence="2">
    <name type="scientific">Rhodosorus marinus</name>
    <dbReference type="NCBI Taxonomy" id="101924"/>
    <lineage>
        <taxon>Eukaryota</taxon>
        <taxon>Rhodophyta</taxon>
        <taxon>Stylonematophyceae</taxon>
        <taxon>Stylonematales</taxon>
        <taxon>Stylonemataceae</taxon>
        <taxon>Rhodosorus</taxon>
    </lineage>
</organism>
<reference evidence="2" key="1">
    <citation type="submission" date="2021-01" db="EMBL/GenBank/DDBJ databases">
        <authorList>
            <person name="Corre E."/>
            <person name="Pelletier E."/>
            <person name="Niang G."/>
            <person name="Scheremetjew M."/>
            <person name="Finn R."/>
            <person name="Kale V."/>
            <person name="Holt S."/>
            <person name="Cochrane G."/>
            <person name="Meng A."/>
            <person name="Brown T."/>
            <person name="Cohen L."/>
        </authorList>
    </citation>
    <scope>NUCLEOTIDE SEQUENCE</scope>
    <source>
        <strain evidence="2">UTEX LB 2760</strain>
    </source>
</reference>
<protein>
    <submittedName>
        <fullName evidence="2">Uncharacterized protein</fullName>
    </submittedName>
</protein>
<dbReference type="AlphaFoldDB" id="A0A7S0BJC8"/>
<evidence type="ECO:0000256" key="1">
    <source>
        <dbReference type="SAM" id="MobiDB-lite"/>
    </source>
</evidence>